<proteinExistence type="predicted"/>
<feature type="compositionally biased region" description="Polar residues" evidence="1">
    <location>
        <begin position="105"/>
        <end position="116"/>
    </location>
</feature>
<evidence type="ECO:0000313" key="3">
    <source>
        <dbReference type="Proteomes" id="UP001460270"/>
    </source>
</evidence>
<feature type="region of interest" description="Disordered" evidence="1">
    <location>
        <begin position="105"/>
        <end position="128"/>
    </location>
</feature>
<name>A0AAW0MK48_9GOBI</name>
<dbReference type="Proteomes" id="UP001460270">
    <property type="component" value="Unassembled WGS sequence"/>
</dbReference>
<dbReference type="SUPFAM" id="SSF81321">
    <property type="entry name" value="Family A G protein-coupled receptor-like"/>
    <property type="match status" value="1"/>
</dbReference>
<protein>
    <submittedName>
        <fullName evidence="2">Uncharacterized protein</fullName>
    </submittedName>
</protein>
<dbReference type="EMBL" id="JBBPFD010000722">
    <property type="protein sequence ID" value="KAK7877104.1"/>
    <property type="molecule type" value="Genomic_DNA"/>
</dbReference>
<evidence type="ECO:0000256" key="1">
    <source>
        <dbReference type="SAM" id="MobiDB-lite"/>
    </source>
</evidence>
<dbReference type="Gene3D" id="1.20.1070.10">
    <property type="entry name" value="Rhodopsin 7-helix transmembrane proteins"/>
    <property type="match status" value="1"/>
</dbReference>
<keyword evidence="3" id="KW-1185">Reference proteome</keyword>
<gene>
    <name evidence="2" type="ORF">WMY93_032184</name>
</gene>
<evidence type="ECO:0000313" key="2">
    <source>
        <dbReference type="EMBL" id="KAK7877104.1"/>
    </source>
</evidence>
<dbReference type="AlphaFoldDB" id="A0AAW0MK48"/>
<sequence length="141" mass="15705">MNLIEDTCAVASNLIICKHIFLNLGFFNSDLNPVLYVLVGKHFRKKMWEVMKIRDSASKSSSATRLTLLSSRKVNTILRNDAEINHTTGCPSTCACPAPQCTASASVSDSPQVSHHNTQRKRSLHTDTGLYIKRDTKIPFK</sequence>
<organism evidence="2 3">
    <name type="scientific">Mugilogobius chulae</name>
    <name type="common">yellowstripe goby</name>
    <dbReference type="NCBI Taxonomy" id="88201"/>
    <lineage>
        <taxon>Eukaryota</taxon>
        <taxon>Metazoa</taxon>
        <taxon>Chordata</taxon>
        <taxon>Craniata</taxon>
        <taxon>Vertebrata</taxon>
        <taxon>Euteleostomi</taxon>
        <taxon>Actinopterygii</taxon>
        <taxon>Neopterygii</taxon>
        <taxon>Teleostei</taxon>
        <taxon>Neoteleostei</taxon>
        <taxon>Acanthomorphata</taxon>
        <taxon>Gobiaria</taxon>
        <taxon>Gobiiformes</taxon>
        <taxon>Gobioidei</taxon>
        <taxon>Gobiidae</taxon>
        <taxon>Gobionellinae</taxon>
        <taxon>Mugilogobius</taxon>
    </lineage>
</organism>
<comment type="caution">
    <text evidence="2">The sequence shown here is derived from an EMBL/GenBank/DDBJ whole genome shotgun (WGS) entry which is preliminary data.</text>
</comment>
<reference evidence="3" key="1">
    <citation type="submission" date="2024-04" db="EMBL/GenBank/DDBJ databases">
        <title>Salinicola lusitanus LLJ914,a marine bacterium isolated from the Okinawa Trough.</title>
        <authorList>
            <person name="Li J."/>
        </authorList>
    </citation>
    <scope>NUCLEOTIDE SEQUENCE [LARGE SCALE GENOMIC DNA]</scope>
</reference>
<accession>A0AAW0MK48</accession>